<name>X1JD37_9ZZZZ</name>
<organism evidence="1">
    <name type="scientific">marine sediment metagenome</name>
    <dbReference type="NCBI Taxonomy" id="412755"/>
    <lineage>
        <taxon>unclassified sequences</taxon>
        <taxon>metagenomes</taxon>
        <taxon>ecological metagenomes</taxon>
    </lineage>
</organism>
<dbReference type="EMBL" id="BARU01049275">
    <property type="protein sequence ID" value="GAH91902.1"/>
    <property type="molecule type" value="Genomic_DNA"/>
</dbReference>
<protein>
    <submittedName>
        <fullName evidence="1">Uncharacterized protein</fullName>
    </submittedName>
</protein>
<feature type="non-terminal residue" evidence="1">
    <location>
        <position position="1"/>
    </location>
</feature>
<sequence length="49" mass="5153">DGVLDTVIAMVNQTRVMYTDGGEETFIANIDWGGSDEITSVGSWSGVTG</sequence>
<proteinExistence type="predicted"/>
<evidence type="ECO:0000313" key="1">
    <source>
        <dbReference type="EMBL" id="GAH91902.1"/>
    </source>
</evidence>
<accession>X1JD37</accession>
<feature type="non-terminal residue" evidence="1">
    <location>
        <position position="49"/>
    </location>
</feature>
<reference evidence="1" key="1">
    <citation type="journal article" date="2014" name="Front. Microbiol.">
        <title>High frequency of phylogenetically diverse reductive dehalogenase-homologous genes in deep subseafloor sedimentary metagenomes.</title>
        <authorList>
            <person name="Kawai M."/>
            <person name="Futagami T."/>
            <person name="Toyoda A."/>
            <person name="Takaki Y."/>
            <person name="Nishi S."/>
            <person name="Hori S."/>
            <person name="Arai W."/>
            <person name="Tsubouchi T."/>
            <person name="Morono Y."/>
            <person name="Uchiyama I."/>
            <person name="Ito T."/>
            <person name="Fujiyama A."/>
            <person name="Inagaki F."/>
            <person name="Takami H."/>
        </authorList>
    </citation>
    <scope>NUCLEOTIDE SEQUENCE</scope>
    <source>
        <strain evidence="1">Expedition CK06-06</strain>
    </source>
</reference>
<gene>
    <name evidence="1" type="ORF">S03H2_72662</name>
</gene>
<dbReference type="AlphaFoldDB" id="X1JD37"/>
<comment type="caution">
    <text evidence="1">The sequence shown here is derived from an EMBL/GenBank/DDBJ whole genome shotgun (WGS) entry which is preliminary data.</text>
</comment>